<dbReference type="SUPFAM" id="SSF51126">
    <property type="entry name" value="Pectin lyase-like"/>
    <property type="match status" value="1"/>
</dbReference>
<dbReference type="EMBL" id="FZOK01000004">
    <property type="protein sequence ID" value="SNS13576.1"/>
    <property type="molecule type" value="Genomic_DNA"/>
</dbReference>
<dbReference type="InterPro" id="IPR006626">
    <property type="entry name" value="PbH1"/>
</dbReference>
<dbReference type="OrthoDB" id="976933at2"/>
<evidence type="ECO:0000313" key="2">
    <source>
        <dbReference type="EMBL" id="SNS13576.1"/>
    </source>
</evidence>
<sequence>MNKNPQITVLSMKTKVSVCIVILLLYFTYGAEAIDYYFHPKTGNDLANGTSEMSPFKSLGKLGELKLEPGDRILLAAGEEFTETLSIINVHGSFEHPILIDSYQNNGTTSIGKAIINARGLLNGVFVSNSSHIIIRSLEISANGPLDDIGYGEMRVGVMLLGIGNDKIQNIHLEDLNIKNVFHEKEGVSRSQTEVRSANGTQKYGWGIRLVAQDNSEIEQIEIKKTRIENVSHTGIKLTGTQRQNIRNIRIYDNEVTRTGGPGIQMSGVKFVHVKGNDVSYSGSEDDSRKWGRGSGLWTWSASYVMIEHNRFTHANGPGDSAGAHIDFNCDNVILQYNFSAENAGGFCEILGNNYNCAYRFNISVNDGHRIKGENGAFQEGKIFWLSGYQGEQKPRKGPINSYFYNNTIYVKPGQTSKIAVDNGSNGLLIVNNIFHLEGPVEFVAGDQYKQDESKGDKNLQRVLFENNLFLHSTNWPKNSMLNDQKPLFGSARFKNAGGLDPQDYIPLDDVVTKGIPISFIPGDDFGLMSGLEMNQDFLTNPIDANPSIGAIKFINN</sequence>
<dbReference type="InterPro" id="IPR011050">
    <property type="entry name" value="Pectin_lyase_fold/virulence"/>
</dbReference>
<evidence type="ECO:0000313" key="3">
    <source>
        <dbReference type="Proteomes" id="UP000198480"/>
    </source>
</evidence>
<dbReference type="AlphaFoldDB" id="A0A239C089"/>
<dbReference type="Proteomes" id="UP000198480">
    <property type="component" value="Unassembled WGS sequence"/>
</dbReference>
<reference evidence="3" key="1">
    <citation type="submission" date="2017-06" db="EMBL/GenBank/DDBJ databases">
        <authorList>
            <person name="Varghese N."/>
            <person name="Submissions S."/>
        </authorList>
    </citation>
    <scope>NUCLEOTIDE SEQUENCE [LARGE SCALE GENOMIC DNA]</scope>
    <source>
        <strain evidence="3">5C</strain>
    </source>
</reference>
<organism evidence="2 3">
    <name type="scientific">Belliella buryatensis</name>
    <dbReference type="NCBI Taxonomy" id="1500549"/>
    <lineage>
        <taxon>Bacteria</taxon>
        <taxon>Pseudomonadati</taxon>
        <taxon>Bacteroidota</taxon>
        <taxon>Cytophagia</taxon>
        <taxon>Cytophagales</taxon>
        <taxon>Cyclobacteriaceae</taxon>
        <taxon>Belliella</taxon>
    </lineage>
</organism>
<gene>
    <name evidence="2" type="ORF">SAMN06295967_10411</name>
</gene>
<dbReference type="Gene3D" id="2.160.20.10">
    <property type="entry name" value="Single-stranded right-handed beta-helix, Pectin lyase-like"/>
    <property type="match status" value="1"/>
</dbReference>
<protein>
    <submittedName>
        <fullName evidence="2">Right handed beta helix region</fullName>
    </submittedName>
</protein>
<dbReference type="Pfam" id="PF13229">
    <property type="entry name" value="Beta_helix"/>
    <property type="match status" value="1"/>
</dbReference>
<name>A0A239C089_9BACT</name>
<feature type="domain" description="Right handed beta helix" evidence="1">
    <location>
        <begin position="216"/>
        <end position="356"/>
    </location>
</feature>
<evidence type="ECO:0000259" key="1">
    <source>
        <dbReference type="Pfam" id="PF13229"/>
    </source>
</evidence>
<keyword evidence="3" id="KW-1185">Reference proteome</keyword>
<proteinExistence type="predicted"/>
<dbReference type="InterPro" id="IPR012334">
    <property type="entry name" value="Pectin_lyas_fold"/>
</dbReference>
<accession>A0A239C089</accession>
<dbReference type="RefSeq" id="WP_089238642.1">
    <property type="nucleotide sequence ID" value="NZ_FZOK01000004.1"/>
</dbReference>
<dbReference type="SMART" id="SM00710">
    <property type="entry name" value="PbH1"/>
    <property type="match status" value="4"/>
</dbReference>
<dbReference type="InterPro" id="IPR039448">
    <property type="entry name" value="Beta_helix"/>
</dbReference>